<dbReference type="GO" id="GO:0046656">
    <property type="term" value="P:folic acid biosynthetic process"/>
    <property type="evidence" value="ECO:0007669"/>
    <property type="project" value="UniProtKB-KW"/>
</dbReference>
<dbReference type="GO" id="GO:0003848">
    <property type="term" value="F:2-amino-4-hydroxy-6-hydroxymethyldihydropteridine diphosphokinase activity"/>
    <property type="evidence" value="ECO:0007669"/>
    <property type="project" value="UniProtKB-EC"/>
</dbReference>
<keyword evidence="5" id="KW-0808">Transferase</keyword>
<organism evidence="14 15">
    <name type="scientific">Methylophilales bacterium HTCC2181</name>
    <dbReference type="NCBI Taxonomy" id="383631"/>
    <lineage>
        <taxon>Bacteria</taxon>
        <taxon>Pseudomonadati</taxon>
        <taxon>Pseudomonadota</taxon>
        <taxon>Betaproteobacteria</taxon>
        <taxon>Nitrosomonadales</taxon>
        <taxon>OM43 clade</taxon>
    </lineage>
</organism>
<comment type="caution">
    <text evidence="14">The sequence shown here is derived from an EMBL/GenBank/DDBJ whole genome shotgun (WGS) entry which is preliminary data.</text>
</comment>
<evidence type="ECO:0000313" key="15">
    <source>
        <dbReference type="Proteomes" id="UP000054262"/>
    </source>
</evidence>
<dbReference type="InterPro" id="IPR000550">
    <property type="entry name" value="Hppk"/>
</dbReference>
<evidence type="ECO:0000256" key="4">
    <source>
        <dbReference type="ARBA" id="ARBA00016218"/>
    </source>
</evidence>
<accession>A0P5U2</accession>
<dbReference type="UniPathway" id="UPA00077">
    <property type="reaction ID" value="UER00155"/>
</dbReference>
<dbReference type="GO" id="GO:0005524">
    <property type="term" value="F:ATP binding"/>
    <property type="evidence" value="ECO:0007669"/>
    <property type="project" value="UniProtKB-KW"/>
</dbReference>
<dbReference type="PANTHER" id="PTHR43071:SF1">
    <property type="entry name" value="2-AMINO-4-HYDROXY-6-HYDROXYMETHYLDIHYDROPTERIDINE PYROPHOSPHOKINASE"/>
    <property type="match status" value="1"/>
</dbReference>
<keyword evidence="9" id="KW-0289">Folate biosynthesis</keyword>
<dbReference type="CDD" id="cd00483">
    <property type="entry name" value="HPPK"/>
    <property type="match status" value="1"/>
</dbReference>
<evidence type="ECO:0000256" key="7">
    <source>
        <dbReference type="ARBA" id="ARBA00022777"/>
    </source>
</evidence>
<evidence type="ECO:0000256" key="8">
    <source>
        <dbReference type="ARBA" id="ARBA00022840"/>
    </source>
</evidence>
<evidence type="ECO:0000256" key="5">
    <source>
        <dbReference type="ARBA" id="ARBA00022679"/>
    </source>
</evidence>
<evidence type="ECO:0000259" key="13">
    <source>
        <dbReference type="PROSITE" id="PS00794"/>
    </source>
</evidence>
<keyword evidence="8" id="KW-0067">ATP-binding</keyword>
<protein>
    <recommendedName>
        <fullName evidence="4">2-amino-4-hydroxy-6-hydroxymethyldihydropteridine pyrophosphokinase</fullName>
        <ecNumber evidence="3">2.7.6.3</ecNumber>
    </recommendedName>
    <alternativeName>
        <fullName evidence="11">6-hydroxymethyl-7,8-dihydropterin pyrophosphokinase</fullName>
    </alternativeName>
    <alternativeName>
        <fullName evidence="12">7,8-dihydro-6-hydroxymethylpterin-pyrophosphokinase</fullName>
    </alternativeName>
</protein>
<reference evidence="14 15" key="1">
    <citation type="submission" date="2006-11" db="EMBL/GenBank/DDBJ databases">
        <authorList>
            <person name="Giovannoni S."/>
            <person name="Vergin K."/>
            <person name="Ferriera S."/>
            <person name="Johnson J."/>
            <person name="Kravitz S."/>
            <person name="Beeson K."/>
            <person name="Sutton G."/>
            <person name="Rogers Y.-H."/>
            <person name="Friedman R."/>
            <person name="Frazier M."/>
            <person name="Venter J.C."/>
        </authorList>
    </citation>
    <scope>NUCLEOTIDE SEQUENCE [LARGE SCALE GENOMIC DNA]</scope>
    <source>
        <strain evidence="14 15">HTCC2181</strain>
    </source>
</reference>
<evidence type="ECO:0000256" key="11">
    <source>
        <dbReference type="ARBA" id="ARBA00029766"/>
    </source>
</evidence>
<dbReference type="EMBL" id="AAUX01000001">
    <property type="protein sequence ID" value="EAV46902.1"/>
    <property type="molecule type" value="Genomic_DNA"/>
</dbReference>
<keyword evidence="7 14" id="KW-0418">Kinase</keyword>
<proteinExistence type="inferred from homology"/>
<dbReference type="Pfam" id="PF01288">
    <property type="entry name" value="HPPK"/>
    <property type="match status" value="1"/>
</dbReference>
<dbReference type="Gene3D" id="3.30.70.560">
    <property type="entry name" value="7,8-Dihydro-6-hydroxymethylpterin-pyrophosphokinase HPPK"/>
    <property type="match status" value="1"/>
</dbReference>
<comment type="function">
    <text evidence="10">Catalyzes the transfer of pyrophosphate from adenosine triphosphate (ATP) to 6-hydroxymethyl-7,8-dihydropterin, an enzymatic step in folate biosynthesis pathway.</text>
</comment>
<sequence>MKKIFIGIGSNLIDPKKQVVDAIKKINSIDGINLISQSSLYETAPVGILNQPNFINAVIEVSFNGNPYKLLTYLLEVETIFGRVRKKKNGPRTLDLDILLFNKTTIENDNLMIPHPRMHQRLFVLLPLHEIAPKIQIGHHGSVEDLISKAPKETVEKLL</sequence>
<evidence type="ECO:0000256" key="6">
    <source>
        <dbReference type="ARBA" id="ARBA00022741"/>
    </source>
</evidence>
<dbReference type="OrthoDB" id="9808041at2"/>
<dbReference type="EC" id="2.7.6.3" evidence="3"/>
<dbReference type="AlphaFoldDB" id="A0P5U2"/>
<dbReference type="PANTHER" id="PTHR43071">
    <property type="entry name" value="2-AMINO-4-HYDROXY-6-HYDROXYMETHYLDIHYDROPTERIDINE PYROPHOSPHOKINASE"/>
    <property type="match status" value="1"/>
</dbReference>
<dbReference type="InterPro" id="IPR035907">
    <property type="entry name" value="Hppk_sf"/>
</dbReference>
<evidence type="ECO:0000256" key="2">
    <source>
        <dbReference type="ARBA" id="ARBA00005810"/>
    </source>
</evidence>
<feature type="domain" description="7,8-dihydro-6-hydroxymethylpterin-pyrophosphokinase" evidence="13">
    <location>
        <begin position="88"/>
        <end position="99"/>
    </location>
</feature>
<dbReference type="NCBIfam" id="TIGR01498">
    <property type="entry name" value="folK"/>
    <property type="match status" value="1"/>
</dbReference>
<dbReference type="GO" id="GO:0016301">
    <property type="term" value="F:kinase activity"/>
    <property type="evidence" value="ECO:0007669"/>
    <property type="project" value="UniProtKB-KW"/>
</dbReference>
<evidence type="ECO:0000256" key="3">
    <source>
        <dbReference type="ARBA" id="ARBA00013253"/>
    </source>
</evidence>
<evidence type="ECO:0000256" key="9">
    <source>
        <dbReference type="ARBA" id="ARBA00022909"/>
    </source>
</evidence>
<evidence type="ECO:0000313" key="14">
    <source>
        <dbReference type="EMBL" id="EAV46902.1"/>
    </source>
</evidence>
<comment type="similarity">
    <text evidence="2">Belongs to the HPPK family.</text>
</comment>
<comment type="pathway">
    <text evidence="1">Cofactor biosynthesis; tetrahydrofolate biosynthesis; 2-amino-4-hydroxy-6-hydroxymethyl-7,8-dihydropteridine diphosphate from 7,8-dihydroneopterin triphosphate: step 4/4.</text>
</comment>
<keyword evidence="6" id="KW-0547">Nucleotide-binding</keyword>
<evidence type="ECO:0000256" key="1">
    <source>
        <dbReference type="ARBA" id="ARBA00005051"/>
    </source>
</evidence>
<gene>
    <name evidence="14" type="ORF">MB2181_02475</name>
</gene>
<evidence type="ECO:0000256" key="10">
    <source>
        <dbReference type="ARBA" id="ARBA00029409"/>
    </source>
</evidence>
<dbReference type="PROSITE" id="PS00794">
    <property type="entry name" value="HPPK"/>
    <property type="match status" value="1"/>
</dbReference>
<name>A0P5U2_9PROT</name>
<dbReference type="GO" id="GO:0046654">
    <property type="term" value="P:tetrahydrofolate biosynthetic process"/>
    <property type="evidence" value="ECO:0007669"/>
    <property type="project" value="UniProtKB-UniPathway"/>
</dbReference>
<dbReference type="SUPFAM" id="SSF55083">
    <property type="entry name" value="6-hydroxymethyl-7,8-dihydropterin pyrophosphokinase, HPPK"/>
    <property type="match status" value="1"/>
</dbReference>
<dbReference type="Proteomes" id="UP000054262">
    <property type="component" value="Unassembled WGS sequence"/>
</dbReference>
<evidence type="ECO:0000256" key="12">
    <source>
        <dbReference type="ARBA" id="ARBA00033413"/>
    </source>
</evidence>
<keyword evidence="15" id="KW-1185">Reference proteome</keyword>